<feature type="region of interest" description="Disordered" evidence="1">
    <location>
        <begin position="1269"/>
        <end position="1305"/>
    </location>
</feature>
<evidence type="ECO:0000259" key="3">
    <source>
        <dbReference type="Pfam" id="PF19116"/>
    </source>
</evidence>
<dbReference type="Pfam" id="PF17963">
    <property type="entry name" value="Big_9"/>
    <property type="match status" value="1"/>
</dbReference>
<dbReference type="InterPro" id="IPR043824">
    <property type="entry name" value="DUF5801"/>
</dbReference>
<gene>
    <name evidence="4" type="ORF">Q8A70_20960</name>
</gene>
<dbReference type="Pfam" id="PF00353">
    <property type="entry name" value="HemolysinCabind"/>
    <property type="match status" value="2"/>
</dbReference>
<dbReference type="Pfam" id="PF19116">
    <property type="entry name" value="DUF5801"/>
    <property type="match status" value="1"/>
</dbReference>
<feature type="region of interest" description="Disordered" evidence="1">
    <location>
        <begin position="1"/>
        <end position="25"/>
    </location>
</feature>
<keyword evidence="5" id="KW-1185">Reference proteome</keyword>
<evidence type="ECO:0000313" key="5">
    <source>
        <dbReference type="Proteomes" id="UP001230156"/>
    </source>
</evidence>
<dbReference type="SUPFAM" id="SSF51120">
    <property type="entry name" value="beta-Roll"/>
    <property type="match status" value="1"/>
</dbReference>
<dbReference type="Proteomes" id="UP001230156">
    <property type="component" value="Unassembled WGS sequence"/>
</dbReference>
<dbReference type="PRINTS" id="PR00313">
    <property type="entry name" value="CABNDNGRPT"/>
</dbReference>
<feature type="domain" description="DUF642" evidence="2">
    <location>
        <begin position="940"/>
        <end position="1092"/>
    </location>
</feature>
<proteinExistence type="predicted"/>
<comment type="caution">
    <text evidence="4">The sequence shown here is derived from an EMBL/GenBank/DDBJ whole genome shotgun (WGS) entry which is preliminary data.</text>
</comment>
<dbReference type="InterPro" id="IPR008979">
    <property type="entry name" value="Galactose-bd-like_sf"/>
</dbReference>
<dbReference type="InterPro" id="IPR006946">
    <property type="entry name" value="DGR2-like_dom"/>
</dbReference>
<organism evidence="4 5">
    <name type="scientific">Dongia sedimenti</name>
    <dbReference type="NCBI Taxonomy" id="3064282"/>
    <lineage>
        <taxon>Bacteria</taxon>
        <taxon>Pseudomonadati</taxon>
        <taxon>Pseudomonadota</taxon>
        <taxon>Alphaproteobacteria</taxon>
        <taxon>Rhodospirillales</taxon>
        <taxon>Dongiaceae</taxon>
        <taxon>Dongia</taxon>
    </lineage>
</organism>
<dbReference type="Pfam" id="PF04862">
    <property type="entry name" value="DUF642"/>
    <property type="match status" value="1"/>
</dbReference>
<dbReference type="SUPFAM" id="SSF49785">
    <property type="entry name" value="Galactose-binding domain-like"/>
    <property type="match status" value="1"/>
</dbReference>
<dbReference type="RefSeq" id="WP_379959080.1">
    <property type="nucleotide sequence ID" value="NZ_JAUYVI010000006.1"/>
</dbReference>
<dbReference type="Gene3D" id="2.60.40.3440">
    <property type="match status" value="1"/>
</dbReference>
<protein>
    <submittedName>
        <fullName evidence="4">Choice-of-anchor C family protein</fullName>
    </submittedName>
</protein>
<name>A0ABU0YR40_9PROT</name>
<dbReference type="NCBIfam" id="TIGR04362">
    <property type="entry name" value="choice_anch_C"/>
    <property type="match status" value="1"/>
</dbReference>
<reference evidence="5" key="1">
    <citation type="submission" date="2023-08" db="EMBL/GenBank/DDBJ databases">
        <title>Rhodospirillaceae gen. nov., a novel taxon isolated from the Yangtze River Yuezi River estuary sludge.</title>
        <authorList>
            <person name="Ruan L."/>
        </authorList>
    </citation>
    <scope>NUCLEOTIDE SEQUENCE [LARGE SCALE GENOMIC DNA]</scope>
    <source>
        <strain evidence="5">R-7</strain>
    </source>
</reference>
<dbReference type="InterPro" id="IPR001343">
    <property type="entry name" value="Hemolysn_Ca-bd"/>
</dbReference>
<evidence type="ECO:0000259" key="2">
    <source>
        <dbReference type="Pfam" id="PF04862"/>
    </source>
</evidence>
<dbReference type="Gene3D" id="2.60.120.260">
    <property type="entry name" value="Galactose-binding domain-like"/>
    <property type="match status" value="1"/>
</dbReference>
<evidence type="ECO:0000313" key="4">
    <source>
        <dbReference type="EMBL" id="MDQ7250174.1"/>
    </source>
</evidence>
<evidence type="ECO:0000256" key="1">
    <source>
        <dbReference type="SAM" id="MobiDB-lite"/>
    </source>
</evidence>
<dbReference type="EMBL" id="JAUYVI010000006">
    <property type="protein sequence ID" value="MDQ7250174.1"/>
    <property type="molecule type" value="Genomic_DNA"/>
</dbReference>
<feature type="domain" description="DUF5801" evidence="3">
    <location>
        <begin position="1110"/>
        <end position="1236"/>
    </location>
</feature>
<dbReference type="InterPro" id="IPR027576">
    <property type="entry name" value="Choice_anch_C_dom"/>
</dbReference>
<sequence>MANDSTHAGQVSSEQDTTPINDGYFADAQGEDAFFGPEQLAQAQKVVPVPPDQNVVRVQVNPGEIIELSSPFDPGVTMLGREADGNLAIRVGDVTVILVGFVEANAAAPVVVETSDGQPIDIATLLASTDPTIDIQTAAGPGDAGQGGQGADNTGAFFGQVGLGNGLGGLNSVGAQDQTQLSYSQIDNAIRLDREDALLATTATPFRGLSEPFLRDPVHQGAFMSFDKFIQKYDQYVTNHPGQAWADFEGTQATGDDFESYLSQTSFTSEVAHSSTESEHFRIDKSALEAFLHDPDHPITSDGSALKVVMRDDDTTAFVLRKSDNALVLVFHLHAVDDPDATSGTGNFQIDSYLIDRLDHPAAGNDILSLEIPYQIFIPVDPESQEETPENPNPQETIVGSGSASVDVLDDIPVVGQTDYYSFLHAGSYKDALACFDVLTHGNISDYLLTHNAGQVDEDYIFGGNRDKDNAAGPDEDDARGDTIGDRFVVGQLHVNFGADGASGQIPNGDHFWEPDGDPIFTDANPQALTIAGYAVGSTVPGLTSQGHALVVLKHETVGTIEILQVGYHPDAVPAFARGSESCDTVVFTLLLQTGPNLPLIPFGGFVFEQSEPLDHPVAGTLESNLQLLFPIIVTDDDGDHPVDSLNIVINVNDDAPTFQITYTNEDPQNCDVRDDVRTLDVSGGNVDHYTTKDYGHVDEDWLNGGVSNDGTILANGPGNHDTDGFGDDNANTLGDDKGGLEVCGQIKVKFGADGPSDAAGNGELGLKTYDIPLSGPEPAFVNGDGQTLTSDGKPLVVLESDAGHLLVGVAASVVPGEGPEGSDLIILAQKVFELNLNPDTGKFEFQLWAAIDHVPSTVDGNPESNLVLSFDVGFAQDYDLDQVLGAINIKVNDDKPEVGITYYNEAPKDVGDNAVLIEKHKDTDFGRIDEDWLKDGAAVKDGSFEDPHVAGTFIALPGGSDQLNGWVIGGAGVDHIGSYWQASEGGQSLDMSNLDAGSISRELTGLTAGREYTVTFDMAGNPDGGPTVKSLKIEVGGASADYDFDTTGHSKADMGWQTKSFTFVATSDTETLTFTSLTPGAYGPALDNVSIVFNHPGNQDLDANGNSNANQFGDDYGSSHLSGQINMKYGADGPGTQSIGLATVTEAKDADGNQLYSGGHELTVLTTTASKLEVGYDGVVVFTLALDSNGHFDFTQSLPIDHPIKSPIEDNVYLTFKAGSISDGDGDTAEAVIKIQVNDDTPEVGIAYYNETPGEVVATVVGPSDTVGKVDEDWLKNGNQDEDENNLPNPGQNGDDEGGTHLSGQITLNYGGDGPGSTTLGFVGDLGTNHIFPVKAKDDNGNDVELKTADGDSVLGIIQNVNGKSILTGVVNEAPYLDVVFRLELNTAAGPEQGKFTFELKQPLQHSIGGTEDNLLLSFNAGSITDADGDTKAITIKINVNDDAPLAMNDSQDFLEPDPDTGDIHGNVLENDKKGADVYIAFVSNINGPNNLPNGVEIDNGGGQTLAGMNGFLTIYSNGDYHYTPNMGGDLPGPGNDTFTYTLKDADGDTSTATLTFNYTGEVVVSERVAFAPAGPTHEPAPHYDHEVTVSGLLGLNGIVSSKDTSTYHFEDPTGGHVISGGAGNDFINVTGNKGSLLLSGNGGDDIIHAGNGGAILKGGNGDDTLFGGTNADSFYGDAGHDAMSGGDGNDTFHVDADDLDGTNTLDGFHTIDGGDGIDTADISGLKTFDSSQAVRLENVEHLALEGNAAGGGGTTVTLSYDAAYGITEVGGLHQLSITGDKADTVYLQSSGGNTWSEIGNTHVYESGGASKVTVTVDHDVAVQLS</sequence>
<feature type="compositionally biased region" description="Polar residues" evidence="1">
    <location>
        <begin position="1"/>
        <end position="20"/>
    </location>
</feature>
<dbReference type="InterPro" id="IPR011049">
    <property type="entry name" value="Serralysin-like_metalloprot_C"/>
</dbReference>
<accession>A0ABU0YR40</accession>